<organism evidence="5 6">
    <name type="scientific">Mesoterricola sediminis</name>
    <dbReference type="NCBI Taxonomy" id="2927980"/>
    <lineage>
        <taxon>Bacteria</taxon>
        <taxon>Pseudomonadati</taxon>
        <taxon>Acidobacteriota</taxon>
        <taxon>Holophagae</taxon>
        <taxon>Holophagales</taxon>
        <taxon>Holophagaceae</taxon>
        <taxon>Mesoterricola</taxon>
    </lineage>
</organism>
<feature type="domain" description="Type II secretion system protein GspG C-terminal" evidence="4">
    <location>
        <begin position="37"/>
        <end position="117"/>
    </location>
</feature>
<accession>A0AA48KG18</accession>
<dbReference type="RefSeq" id="WP_243333538.1">
    <property type="nucleotide sequence ID" value="NZ_AP027081.1"/>
</dbReference>
<dbReference type="Gene3D" id="3.30.700.10">
    <property type="entry name" value="Glycoprotein, Type 4 Pilin"/>
    <property type="match status" value="1"/>
</dbReference>
<reference evidence="5" key="1">
    <citation type="journal article" date="2023" name="Int. J. Syst. Evol. Microbiol.">
        <title>Mesoterricola silvestris gen. nov., sp. nov., Mesoterricola sediminis sp. nov., Geothrix oryzae sp. nov., Geothrix edaphica sp. nov., Geothrix rubra sp. nov., and Geothrix limicola sp. nov., six novel members of Acidobacteriota isolated from soils.</title>
        <authorList>
            <person name="Itoh H."/>
            <person name="Sugisawa Y."/>
            <person name="Mise K."/>
            <person name="Xu Z."/>
            <person name="Kuniyasu M."/>
            <person name="Ushijima N."/>
            <person name="Kawano K."/>
            <person name="Kobayashi E."/>
            <person name="Shiratori Y."/>
            <person name="Masuda Y."/>
            <person name="Senoo K."/>
        </authorList>
    </citation>
    <scope>NUCLEOTIDE SEQUENCE</scope>
    <source>
        <strain evidence="5">W786</strain>
    </source>
</reference>
<name>A0AA48KG18_9BACT</name>
<dbReference type="AlphaFoldDB" id="A0AA48KG18"/>
<sequence length="154" mass="16464">MNKKTQAGFSLMELLVAMMIIAVLATIGIRQFREFSANARYIKAHDTVKIVSEGLDQYFLKHGKYPDLTSFEAMVEPNSPLVKENLIPVGVANQDPWANPFEGKSGKGTYELKCAGDPNGSPDRPPFAVEPGKISGGATGTPSAPAADAKEPGK</sequence>
<evidence type="ECO:0000259" key="4">
    <source>
        <dbReference type="Pfam" id="PF08334"/>
    </source>
</evidence>
<dbReference type="InterPro" id="IPR000983">
    <property type="entry name" value="Bac_GSPG_pilin"/>
</dbReference>
<keyword evidence="3" id="KW-1133">Transmembrane helix</keyword>
<dbReference type="PRINTS" id="PR00813">
    <property type="entry name" value="BCTERIALGSPG"/>
</dbReference>
<dbReference type="SUPFAM" id="SSF54523">
    <property type="entry name" value="Pili subunits"/>
    <property type="match status" value="1"/>
</dbReference>
<evidence type="ECO:0000313" key="5">
    <source>
        <dbReference type="EMBL" id="BDU78847.1"/>
    </source>
</evidence>
<keyword evidence="3" id="KW-0812">Transmembrane</keyword>
<dbReference type="EMBL" id="AP027081">
    <property type="protein sequence ID" value="BDU78847.1"/>
    <property type="molecule type" value="Genomic_DNA"/>
</dbReference>
<feature type="transmembrane region" description="Helical" evidence="3">
    <location>
        <begin position="7"/>
        <end position="29"/>
    </location>
</feature>
<proteinExistence type="predicted"/>
<keyword evidence="3" id="KW-0472">Membrane</keyword>
<dbReference type="GO" id="GO:0015627">
    <property type="term" value="C:type II protein secretion system complex"/>
    <property type="evidence" value="ECO:0007669"/>
    <property type="project" value="InterPro"/>
</dbReference>
<evidence type="ECO:0000256" key="2">
    <source>
        <dbReference type="SAM" id="MobiDB-lite"/>
    </source>
</evidence>
<dbReference type="GO" id="GO:0015628">
    <property type="term" value="P:protein secretion by the type II secretion system"/>
    <property type="evidence" value="ECO:0007669"/>
    <property type="project" value="InterPro"/>
</dbReference>
<dbReference type="Proteomes" id="UP001228113">
    <property type="component" value="Chromosome"/>
</dbReference>
<dbReference type="NCBIfam" id="TIGR02532">
    <property type="entry name" value="IV_pilin_GFxxxE"/>
    <property type="match status" value="1"/>
</dbReference>
<dbReference type="InterPro" id="IPR012902">
    <property type="entry name" value="N_methyl_site"/>
</dbReference>
<dbReference type="Pfam" id="PF07963">
    <property type="entry name" value="N_methyl"/>
    <property type="match status" value="1"/>
</dbReference>
<dbReference type="InterPro" id="IPR045584">
    <property type="entry name" value="Pilin-like"/>
</dbReference>
<evidence type="ECO:0000256" key="1">
    <source>
        <dbReference type="ARBA" id="ARBA00022481"/>
    </source>
</evidence>
<dbReference type="KEGG" id="msea:METESE_38050"/>
<keyword evidence="1" id="KW-0488">Methylation</keyword>
<feature type="region of interest" description="Disordered" evidence="2">
    <location>
        <begin position="97"/>
        <end position="154"/>
    </location>
</feature>
<evidence type="ECO:0000256" key="3">
    <source>
        <dbReference type="SAM" id="Phobius"/>
    </source>
</evidence>
<dbReference type="InterPro" id="IPR013545">
    <property type="entry name" value="T2SS_protein-GspG_C"/>
</dbReference>
<keyword evidence="6" id="KW-1185">Reference proteome</keyword>
<gene>
    <name evidence="5" type="ORF">METESE_38050</name>
</gene>
<protein>
    <recommendedName>
        <fullName evidence="4">Type II secretion system protein GspG C-terminal domain-containing protein</fullName>
    </recommendedName>
</protein>
<dbReference type="Pfam" id="PF08334">
    <property type="entry name" value="T2SSG"/>
    <property type="match status" value="1"/>
</dbReference>
<evidence type="ECO:0000313" key="6">
    <source>
        <dbReference type="Proteomes" id="UP001228113"/>
    </source>
</evidence>